<dbReference type="RefSeq" id="WP_331242999.1">
    <property type="nucleotide sequence ID" value="NZ_JAQSGJ010000001.1"/>
</dbReference>
<dbReference type="InterPro" id="IPR009928">
    <property type="entry name" value="DnaI_N"/>
</dbReference>
<gene>
    <name evidence="2" type="primary">dnaI</name>
    <name evidence="2" type="ORF">PS435_00140</name>
</gene>
<accession>A0ABU7SVV2</accession>
<feature type="domain" description="Primosomal DnaI N-terminal" evidence="1">
    <location>
        <begin position="1"/>
        <end position="93"/>
    </location>
</feature>
<protein>
    <submittedName>
        <fullName evidence="2">Primosomal protein DnaI</fullName>
    </submittedName>
</protein>
<name>A0ABU7SVV2_9LACO</name>
<dbReference type="Gene3D" id="3.40.50.300">
    <property type="entry name" value="P-loop containing nucleotide triphosphate hydrolases"/>
    <property type="match status" value="1"/>
</dbReference>
<dbReference type="Proteomes" id="UP001330016">
    <property type="component" value="Unassembled WGS sequence"/>
</dbReference>
<dbReference type="SUPFAM" id="SSF52540">
    <property type="entry name" value="P-loop containing nucleoside triphosphate hydrolases"/>
    <property type="match status" value="1"/>
</dbReference>
<dbReference type="Pfam" id="PF07319">
    <property type="entry name" value="DnaI_N"/>
    <property type="match status" value="1"/>
</dbReference>
<comment type="caution">
    <text evidence="2">The sequence shown here is derived from an EMBL/GenBank/DDBJ whole genome shotgun (WGS) entry which is preliminary data.</text>
</comment>
<dbReference type="PANTHER" id="PTHR30050">
    <property type="entry name" value="CHROMOSOMAL REPLICATION INITIATOR PROTEIN DNAA"/>
    <property type="match status" value="1"/>
</dbReference>
<organism evidence="2 3">
    <name type="scientific">Schleiferilactobacillus harbinensis</name>
    <dbReference type="NCBI Taxonomy" id="304207"/>
    <lineage>
        <taxon>Bacteria</taxon>
        <taxon>Bacillati</taxon>
        <taxon>Bacillota</taxon>
        <taxon>Bacilli</taxon>
        <taxon>Lactobacillales</taxon>
        <taxon>Lactobacillaceae</taxon>
        <taxon>Schleiferilactobacillus</taxon>
    </lineage>
</organism>
<evidence type="ECO:0000313" key="3">
    <source>
        <dbReference type="Proteomes" id="UP001330016"/>
    </source>
</evidence>
<dbReference type="InterPro" id="IPR027417">
    <property type="entry name" value="P-loop_NTPase"/>
</dbReference>
<dbReference type="NCBIfam" id="NF006505">
    <property type="entry name" value="PRK08939.1"/>
    <property type="match status" value="1"/>
</dbReference>
<sequence>MKNIGRDMNHYLDQNHRREKYADIISRVKNDPDVRRFLYTNRNELEPDAFSKGIAKLYEFFNEKEKIAKHEDNFAPGYFPRLIVNNHLIDVSYEPQPAKVAADAAAAKAALVDAAHMPKDFRNARLDNLDTAGREDALGAAMKFVNAYVANPKEYHQGFYLTGDYGIGKTYLLGAMANELAGYQIPTLILHVPTFSVEMRDAINSNTVLKRIRQVEGVPVLVFDDIGGETASPWFRDDVLGVILQYRMQERLPTFFSSNVTMQNLQENMSIGRDGQDDSLKSNRIMARIKFLAREIEVRGKDRREEIARRSTE</sequence>
<evidence type="ECO:0000259" key="1">
    <source>
        <dbReference type="Pfam" id="PF07319"/>
    </source>
</evidence>
<evidence type="ECO:0000313" key="2">
    <source>
        <dbReference type="EMBL" id="MEE6714255.1"/>
    </source>
</evidence>
<proteinExistence type="predicted"/>
<reference evidence="2 3" key="1">
    <citation type="submission" date="2023-02" db="EMBL/GenBank/DDBJ databases">
        <title>The predominant lactic acid bacteria and yeasts involved in the spontaneous fermentation of millet during the production of the traditional porridge Hausa koko in Ghana.</title>
        <authorList>
            <person name="Atter A."/>
            <person name="Diaz M."/>
        </authorList>
    </citation>
    <scope>NUCLEOTIDE SEQUENCE [LARGE SCALE GENOMIC DNA]</scope>
    <source>
        <strain evidence="2 3">FI11640</strain>
    </source>
</reference>
<dbReference type="PANTHER" id="PTHR30050:SF8">
    <property type="entry name" value="PRIMOSOMAL PROTEIN DNAI"/>
    <property type="match status" value="1"/>
</dbReference>
<dbReference type="EMBL" id="JAQSGK010000001">
    <property type="protein sequence ID" value="MEE6714255.1"/>
    <property type="molecule type" value="Genomic_DNA"/>
</dbReference>
<keyword evidence="3" id="KW-1185">Reference proteome</keyword>